<proteinExistence type="inferred from homology"/>
<feature type="transmembrane region" description="Helical" evidence="6">
    <location>
        <begin position="145"/>
        <end position="167"/>
    </location>
</feature>
<reference evidence="7 8" key="1">
    <citation type="journal article" date="2016" name="Nat. Commun.">
        <title>Thousands of microbial genomes shed light on interconnected biogeochemical processes in an aquifer system.</title>
        <authorList>
            <person name="Anantharaman K."/>
            <person name="Brown C.T."/>
            <person name="Hug L.A."/>
            <person name="Sharon I."/>
            <person name="Castelle C.J."/>
            <person name="Probst A.J."/>
            <person name="Thomas B.C."/>
            <person name="Singh A."/>
            <person name="Wilkins M.J."/>
            <person name="Karaoz U."/>
            <person name="Brodie E.L."/>
            <person name="Williams K.H."/>
            <person name="Hubbard S.S."/>
            <person name="Banfield J.F."/>
        </authorList>
    </citation>
    <scope>NUCLEOTIDE SEQUENCE [LARGE SCALE GENOMIC DNA]</scope>
</reference>
<evidence type="ECO:0000313" key="7">
    <source>
        <dbReference type="EMBL" id="OHA18422.1"/>
    </source>
</evidence>
<evidence type="ECO:0000256" key="3">
    <source>
        <dbReference type="ARBA" id="ARBA00022692"/>
    </source>
</evidence>
<comment type="subcellular location">
    <subcellularLocation>
        <location evidence="1">Membrane</location>
        <topology evidence="1">Multi-pass membrane protein</topology>
    </subcellularLocation>
</comment>
<protein>
    <recommendedName>
        <fullName evidence="9">AI-2E family transporter</fullName>
    </recommendedName>
</protein>
<dbReference type="EMBL" id="MHRF01000005">
    <property type="protein sequence ID" value="OHA18422.1"/>
    <property type="molecule type" value="Genomic_DNA"/>
</dbReference>
<dbReference type="AlphaFoldDB" id="A0A1G2M5T5"/>
<comment type="similarity">
    <text evidence="2">Belongs to the autoinducer-2 exporter (AI-2E) (TC 2.A.86) family.</text>
</comment>
<keyword evidence="4 6" id="KW-1133">Transmembrane helix</keyword>
<feature type="transmembrane region" description="Helical" evidence="6">
    <location>
        <begin position="301"/>
        <end position="330"/>
    </location>
</feature>
<feature type="transmembrane region" description="Helical" evidence="6">
    <location>
        <begin position="7"/>
        <end position="26"/>
    </location>
</feature>
<accession>A0A1G2M5T5</accession>
<dbReference type="PANTHER" id="PTHR21716">
    <property type="entry name" value="TRANSMEMBRANE PROTEIN"/>
    <property type="match status" value="1"/>
</dbReference>
<keyword evidence="5 6" id="KW-0472">Membrane</keyword>
<evidence type="ECO:0000313" key="8">
    <source>
        <dbReference type="Proteomes" id="UP000178873"/>
    </source>
</evidence>
<evidence type="ECO:0000256" key="2">
    <source>
        <dbReference type="ARBA" id="ARBA00009773"/>
    </source>
</evidence>
<evidence type="ECO:0008006" key="9">
    <source>
        <dbReference type="Google" id="ProtNLM"/>
    </source>
</evidence>
<organism evidence="7 8">
    <name type="scientific">Candidatus Taylorbacteria bacterium RIFCSPHIGHO2_01_FULL_46_22b</name>
    <dbReference type="NCBI Taxonomy" id="1802301"/>
    <lineage>
        <taxon>Bacteria</taxon>
        <taxon>Candidatus Tayloriibacteriota</taxon>
    </lineage>
</organism>
<keyword evidence="3 6" id="KW-0812">Transmembrane</keyword>
<dbReference type="InterPro" id="IPR002549">
    <property type="entry name" value="AI-2E-like"/>
</dbReference>
<dbReference type="PANTHER" id="PTHR21716:SF4">
    <property type="entry name" value="TRANSMEMBRANE PROTEIN 245"/>
    <property type="match status" value="1"/>
</dbReference>
<feature type="transmembrane region" description="Helical" evidence="6">
    <location>
        <begin position="202"/>
        <end position="224"/>
    </location>
</feature>
<sequence>MYTARAQTIFFVFLILTVLAMSFFIFQPYLTALFLAFVFFIVFKPLYHFVDRFCGGRHALSSLFTLALIIVLVFIPFLVFGSLLFDDARNLYLTLASGNYNADFLQGFERTLENYLSAVVPDVSIDIGMYVSQAASWFVDHLGSFFSGFMRFIVGLALMSLALFYFFKDSEAFKKKLLLYSPLEDAYDRDIFNHIERAVNSVVRGSLLIAFLQGVFIALGFWFTGIPNPVIFGAFGVVAALIPSFGTSLVLIPGIIFLFSTGSLIPAVILFAWGALVVGLLDNLLRPLLLTRSISIHPLLILLSVLGGISFFGLVGFIAGPVVVSLLYVLADLYPRIFGQTKNTA</sequence>
<evidence type="ECO:0000256" key="1">
    <source>
        <dbReference type="ARBA" id="ARBA00004141"/>
    </source>
</evidence>
<name>A0A1G2M5T5_9BACT</name>
<dbReference type="STRING" id="1802301.A2664_00565"/>
<evidence type="ECO:0000256" key="4">
    <source>
        <dbReference type="ARBA" id="ARBA00022989"/>
    </source>
</evidence>
<feature type="transmembrane region" description="Helical" evidence="6">
    <location>
        <begin position="62"/>
        <end position="85"/>
    </location>
</feature>
<dbReference type="GO" id="GO:0016020">
    <property type="term" value="C:membrane"/>
    <property type="evidence" value="ECO:0007669"/>
    <property type="project" value="UniProtKB-SubCell"/>
</dbReference>
<dbReference type="Proteomes" id="UP000178873">
    <property type="component" value="Unassembled WGS sequence"/>
</dbReference>
<dbReference type="Pfam" id="PF01594">
    <property type="entry name" value="AI-2E_transport"/>
    <property type="match status" value="1"/>
</dbReference>
<gene>
    <name evidence="7" type="ORF">A2664_00565</name>
</gene>
<evidence type="ECO:0000256" key="6">
    <source>
        <dbReference type="SAM" id="Phobius"/>
    </source>
</evidence>
<comment type="caution">
    <text evidence="7">The sequence shown here is derived from an EMBL/GenBank/DDBJ whole genome shotgun (WGS) entry which is preliminary data.</text>
</comment>
<evidence type="ECO:0000256" key="5">
    <source>
        <dbReference type="ARBA" id="ARBA00023136"/>
    </source>
</evidence>
<feature type="transmembrane region" description="Helical" evidence="6">
    <location>
        <begin position="230"/>
        <end position="252"/>
    </location>
</feature>
<feature type="transmembrane region" description="Helical" evidence="6">
    <location>
        <begin position="32"/>
        <end position="50"/>
    </location>
</feature>
<feature type="transmembrane region" description="Helical" evidence="6">
    <location>
        <begin position="264"/>
        <end position="281"/>
    </location>
</feature>